<reference evidence="1" key="1">
    <citation type="submission" date="2024-07" db="EMBL/GenBank/DDBJ databases">
        <authorList>
            <person name="Kim Y.J."/>
            <person name="Jeong J.Y."/>
        </authorList>
    </citation>
    <scope>NUCLEOTIDE SEQUENCE</scope>
    <source>
        <strain evidence="1">GIHE-MW2</strain>
    </source>
</reference>
<dbReference type="RefSeq" id="WP_354635674.1">
    <property type="nucleotide sequence ID" value="NZ_CP159837.1"/>
</dbReference>
<dbReference type="EMBL" id="CP159837">
    <property type="protein sequence ID" value="XCM37991.1"/>
    <property type="molecule type" value="Genomic_DNA"/>
</dbReference>
<name>A0AAU8JFK6_9CYAN</name>
<protein>
    <recommendedName>
        <fullName evidence="2">Dynamin family protein</fullName>
    </recommendedName>
</protein>
<evidence type="ECO:0000313" key="1">
    <source>
        <dbReference type="EMBL" id="XCM37991.1"/>
    </source>
</evidence>
<sequence>MTTNPLIPIRIITESLRQVQAEPAQPEVSSELKVYAQEIDESLRPVLKIFQESISQIQESLSVSFEKIKLARETWKAKQRICEINYLEIWDEIGSVSGFIQKIKLEKSRLRILTVDAVKTKCNSQFILIKKQFFRDSQGNPKFLSVFEVPKLQNKITEAIADISLFCSQIILEQLQEIFDLYDRGINRQKITEYLFWEDPKSQEKFQASLNLAERELNASWENNSDIIKIYLSKLQKEVIDKFKSINFIGFQANAKIEAYERFEQEIYQLILKTIESIFDERVEITTVILEDILSFYDYLLEQHQRYSQESPEMIKAEKDWIDTQEAQLKQSSNQMSEMIDICNILLN</sequence>
<evidence type="ECO:0008006" key="2">
    <source>
        <dbReference type="Google" id="ProtNLM"/>
    </source>
</evidence>
<accession>A0AAU8JFK6</accession>
<gene>
    <name evidence="1" type="ORF">ABWT76_000808</name>
</gene>
<dbReference type="AlphaFoldDB" id="A0AAU8JFK6"/>
<organism evidence="1">
    <name type="scientific">Planktothricoides raciborskii GIHE-MW2</name>
    <dbReference type="NCBI Taxonomy" id="2792601"/>
    <lineage>
        <taxon>Bacteria</taxon>
        <taxon>Bacillati</taxon>
        <taxon>Cyanobacteriota</taxon>
        <taxon>Cyanophyceae</taxon>
        <taxon>Oscillatoriophycideae</taxon>
        <taxon>Oscillatoriales</taxon>
        <taxon>Oscillatoriaceae</taxon>
        <taxon>Planktothricoides</taxon>
    </lineage>
</organism>
<proteinExistence type="predicted"/>